<dbReference type="SUPFAM" id="SSF48452">
    <property type="entry name" value="TPR-like"/>
    <property type="match status" value="1"/>
</dbReference>
<accession>A0A1R1QH63</accession>
<keyword evidence="2" id="KW-1185">Reference proteome</keyword>
<gene>
    <name evidence="1" type="ORF">BW143_14850</name>
</gene>
<dbReference type="Proteomes" id="UP000187367">
    <property type="component" value="Unassembled WGS sequence"/>
</dbReference>
<proteinExistence type="predicted"/>
<dbReference type="AlphaFoldDB" id="A0A1R1RWM5"/>
<evidence type="ECO:0000313" key="1">
    <source>
        <dbReference type="EMBL" id="OMI03288.1"/>
    </source>
</evidence>
<reference evidence="1 2" key="1">
    <citation type="submission" date="2017-01" db="EMBL/GenBank/DDBJ databases">
        <title>Bacillus phylogenomics.</title>
        <authorList>
            <person name="Dunlap C."/>
        </authorList>
    </citation>
    <scope>NUCLEOTIDE SEQUENCE [LARGE SCALE GENOMIC DNA]</scope>
    <source>
        <strain evidence="1 2">NRRL B-41282</strain>
    </source>
</reference>
<dbReference type="InterPro" id="IPR019734">
    <property type="entry name" value="TPR_rpt"/>
</dbReference>
<sequence length="372" mass="44241">MNQEVDAKTAYEKAAGLLNQWYTMIKRHEALQAVSLKHEIENLLSGMEKHGELQLYFYLLDYRFKLMTEQFAESAELFREIKRQKNAIRHADDIIQYYFYFFSGMYEFYEKNYYESISCYKKAENKLYKITDDIERAEFHYKIAIAYYQIDDHFRSLNHAEKALSIFSKHEEYIDKAIGCEMLLGSIQFDLFRMKQAEEHYKRALDQAVSFHNQRIIGLIYHNMGQNYANQSMPLLAEEHFRKALAVDIHKQSVFGIYTIFEWSHVLYKNGRREEARQLCKEGFSRSVEQGEEEYTAKFRLIFAVYDTGNPLDIEFSLEYLADKKLWPHVAELTKDIADYYTGMGDDERSAVYLEKSLYAKNQICKVKEEFI</sequence>
<accession>A0A1R1RWM5</accession>
<name>A0A1R1RWM5_9BACI</name>
<comment type="caution">
    <text evidence="1">The sequence shown here is derived from an EMBL/GenBank/DDBJ whole genome shotgun (WGS) entry which is preliminary data.</text>
</comment>
<dbReference type="EMBL" id="MTJL01000029">
    <property type="protein sequence ID" value="OMI03288.1"/>
    <property type="molecule type" value="Genomic_DNA"/>
</dbReference>
<protein>
    <submittedName>
        <fullName evidence="1">Uncharacterized protein</fullName>
    </submittedName>
</protein>
<dbReference type="Pfam" id="PF13424">
    <property type="entry name" value="TPR_12"/>
    <property type="match status" value="1"/>
</dbReference>
<dbReference type="OrthoDB" id="2957368at2"/>
<dbReference type="SMART" id="SM00028">
    <property type="entry name" value="TPR"/>
    <property type="match status" value="4"/>
</dbReference>
<evidence type="ECO:0000313" key="2">
    <source>
        <dbReference type="Proteomes" id="UP000187367"/>
    </source>
</evidence>
<dbReference type="InterPro" id="IPR011990">
    <property type="entry name" value="TPR-like_helical_dom_sf"/>
</dbReference>
<dbReference type="Gene3D" id="1.25.40.10">
    <property type="entry name" value="Tetratricopeptide repeat domain"/>
    <property type="match status" value="1"/>
</dbReference>
<dbReference type="Pfam" id="PF18801">
    <property type="entry name" value="RapH_N"/>
    <property type="match status" value="1"/>
</dbReference>
<organism evidence="1 2">
    <name type="scientific">Bacillus swezeyi</name>
    <dbReference type="NCBI Taxonomy" id="1925020"/>
    <lineage>
        <taxon>Bacteria</taxon>
        <taxon>Bacillati</taxon>
        <taxon>Bacillota</taxon>
        <taxon>Bacilli</taxon>
        <taxon>Bacillales</taxon>
        <taxon>Bacillaceae</taxon>
        <taxon>Bacillus</taxon>
    </lineage>
</organism>